<feature type="transmembrane region" description="Helical" evidence="1">
    <location>
        <begin position="330"/>
        <end position="353"/>
    </location>
</feature>
<feature type="transmembrane region" description="Helical" evidence="1">
    <location>
        <begin position="286"/>
        <end position="310"/>
    </location>
</feature>
<keyword evidence="1" id="KW-1133">Transmembrane helix</keyword>
<evidence type="ECO:0000313" key="3">
    <source>
        <dbReference type="Proteomes" id="UP000199051"/>
    </source>
</evidence>
<evidence type="ECO:0000313" key="2">
    <source>
        <dbReference type="EMBL" id="SER30143.1"/>
    </source>
</evidence>
<feature type="transmembrane region" description="Helical" evidence="1">
    <location>
        <begin position="453"/>
        <end position="477"/>
    </location>
</feature>
<proteinExistence type="predicted"/>
<dbReference type="EMBL" id="FOGI01000002">
    <property type="protein sequence ID" value="SER30143.1"/>
    <property type="molecule type" value="Genomic_DNA"/>
</dbReference>
<reference evidence="3" key="1">
    <citation type="submission" date="2016-10" db="EMBL/GenBank/DDBJ databases">
        <authorList>
            <person name="Varghese N."/>
            <person name="Submissions S."/>
        </authorList>
    </citation>
    <scope>NUCLEOTIDE SEQUENCE [LARGE SCALE GENOMIC DNA]</scope>
    <source>
        <strain evidence="3">DSM 44260</strain>
    </source>
</reference>
<organism evidence="2 3">
    <name type="scientific">Actinokineospora terrae</name>
    <dbReference type="NCBI Taxonomy" id="155974"/>
    <lineage>
        <taxon>Bacteria</taxon>
        <taxon>Bacillati</taxon>
        <taxon>Actinomycetota</taxon>
        <taxon>Actinomycetes</taxon>
        <taxon>Pseudonocardiales</taxon>
        <taxon>Pseudonocardiaceae</taxon>
        <taxon>Actinokineospora</taxon>
    </lineage>
</organism>
<feature type="transmembrane region" description="Helical" evidence="1">
    <location>
        <begin position="498"/>
        <end position="527"/>
    </location>
</feature>
<sequence length="844" mass="86929">MQLPWRAAPRAAVSSPLTVLVAFVAALLLSFVGAAAVLHADSAGSAAVAYQAGRLCGQTVPPVVDGNRVSVADAGDVLRISAEQGRAAGFGTVIGAVYSPVRQWDFNGPHPWSQFGYRDGALDNLRVVEGGSRDGLWVPRSVADDAGIKIGDRGLNGTLPPVTAIYADVSDPVPAYWCSEQQRIMPNPLATEGATAAVVWFPTLDSFTASMGPVSGNAAAVSVRFPAPTPTTTDEAAALVARGKTVVDGVTSQLRARDKARLVIASNYFAKPVEVAHSAESTVLGAVLPLTVISLLVGLAGVGAVTVQWVQRRHAELRLLWARGAGPVALGWRAVLELAAPLLLGAAAGLLAARLTLPWYAPSTALTDGTVGVAALVAASVLVAALLVVGAVTAARTHREFQAGSTRRTSRVWRFVPWELITAGLAYLAWARLDSMPTKLQFGQPLPQNADAVGLAFPLLVVLTVALVTVRLARWALTAAHRADLWRAPAVHLALRRLSAAAGSAVGILLVGTLAVGTLTVGVGVAAAQSEALDTKSGLFVGAESTAQIPGRVAIAGLPPALAQHATVVGVVKTGQSIVLAVDPATFTRSAWLGDRDPDDVAARLSTLAGPGVRALRVGSTPDAPAELPRVGAVRPVGQVASFPLIGTGRGYVVSRASLPDPEQIDVWQVWSSRSSAELVADLDAAGIHHLHSRSKALALDGLPFLTVTWTFDFVTALGMVLAIVAAAALVLAVEVRRRQNALAGALATRMGLRQRTLVASHLTELGALAGISVAAGSAAGAVCAAVSAPMLDPSPWLRPVAAAPNLVPLVSTTTLVAAVVVALVCWSAVRSVTTARVGELIRG</sequence>
<feature type="transmembrane region" description="Helical" evidence="1">
    <location>
        <begin position="373"/>
        <end position="394"/>
    </location>
</feature>
<name>A0A1H9N412_9PSEU</name>
<feature type="transmembrane region" description="Helical" evidence="1">
    <location>
        <begin position="766"/>
        <end position="788"/>
    </location>
</feature>
<protein>
    <submittedName>
        <fullName evidence="2">Putative ABC transport system permease protein</fullName>
    </submittedName>
</protein>
<dbReference type="AlphaFoldDB" id="A0A1H9N412"/>
<keyword evidence="1" id="KW-0812">Transmembrane</keyword>
<evidence type="ECO:0000256" key="1">
    <source>
        <dbReference type="SAM" id="Phobius"/>
    </source>
</evidence>
<feature type="transmembrane region" description="Helical" evidence="1">
    <location>
        <begin position="714"/>
        <end position="734"/>
    </location>
</feature>
<dbReference type="RefSeq" id="WP_143073377.1">
    <property type="nucleotide sequence ID" value="NZ_FOGI01000002.1"/>
</dbReference>
<feature type="transmembrane region" description="Helical" evidence="1">
    <location>
        <begin position="415"/>
        <end position="433"/>
    </location>
</feature>
<feature type="transmembrane region" description="Helical" evidence="1">
    <location>
        <begin position="808"/>
        <end position="830"/>
    </location>
</feature>
<accession>A0A1H9N412</accession>
<gene>
    <name evidence="2" type="ORF">SAMN04487818_102474</name>
</gene>
<dbReference type="Proteomes" id="UP000199051">
    <property type="component" value="Unassembled WGS sequence"/>
</dbReference>
<dbReference type="STRING" id="155974.SAMN04487818_102474"/>
<keyword evidence="1" id="KW-0472">Membrane</keyword>
<keyword evidence="3" id="KW-1185">Reference proteome</keyword>